<accession>A0ACB7Z6Z4</accession>
<evidence type="ECO:0000313" key="1">
    <source>
        <dbReference type="EMBL" id="KAH7861715.1"/>
    </source>
</evidence>
<gene>
    <name evidence="1" type="ORF">Vadar_029838</name>
</gene>
<dbReference type="EMBL" id="CM037154">
    <property type="protein sequence ID" value="KAH7861715.1"/>
    <property type="molecule type" value="Genomic_DNA"/>
</dbReference>
<reference evidence="1 2" key="1">
    <citation type="journal article" date="2021" name="Hortic Res">
        <title>High-quality reference genome and annotation aids understanding of berry development for evergreen blueberry (Vaccinium darrowii).</title>
        <authorList>
            <person name="Yu J."/>
            <person name="Hulse-Kemp A.M."/>
            <person name="Babiker E."/>
            <person name="Staton M."/>
        </authorList>
    </citation>
    <scope>NUCLEOTIDE SEQUENCE [LARGE SCALE GENOMIC DNA]</scope>
    <source>
        <strain evidence="2">cv. NJ 8807/NJ 8810</strain>
        <tissue evidence="1">Young leaf</tissue>
    </source>
</reference>
<sequence length="450" mass="48945">MAALCNSILLLLCFFTASLPFSIQKPTKTPLDNSLSLSFPLTSIPHPNPKPLLSSLSSSTAQPVKRPPTTATSSPPYNYRSAFKYSMALVVSLPIGTPPQTQQMVLDTGSQLSWIQCNKKAPPKKPPPTTSFDPSLSSSFSVLPCNHPICKPRVPDFTLPTSCDQNRLCHYSYFYADGTLAEGNLVREKFTFSSTQSTPPLILGCATDTSDAQGILGMNLGRLSFANQAKISKFSYCTPLRPNHGGAPPSGGFYLGQNPNSRTFQYVNILTFSESQRMPNFDPRAFTLPLVGLRLGAIKLNISAECFRPNAGGVGQTMIDSGSEYTYLVEETYDKVRGEVVRLVGPKLKKGYVYEGVLDMCFDGDAVLIGRQIGDLVFEYEKGVEVVVDKERVLGDVGGGVHCLGIGRSDSLAIPGNIIGNVHQQNMWVEYDLANRRVGFGRADCSRSVQ</sequence>
<evidence type="ECO:0000313" key="2">
    <source>
        <dbReference type="Proteomes" id="UP000828048"/>
    </source>
</evidence>
<protein>
    <submittedName>
        <fullName evidence="1">Uncharacterized protein</fullName>
    </submittedName>
</protein>
<keyword evidence="2" id="KW-1185">Reference proteome</keyword>
<dbReference type="Proteomes" id="UP000828048">
    <property type="component" value="Chromosome 4"/>
</dbReference>
<comment type="caution">
    <text evidence="1">The sequence shown here is derived from an EMBL/GenBank/DDBJ whole genome shotgun (WGS) entry which is preliminary data.</text>
</comment>
<organism evidence="1 2">
    <name type="scientific">Vaccinium darrowii</name>
    <dbReference type="NCBI Taxonomy" id="229202"/>
    <lineage>
        <taxon>Eukaryota</taxon>
        <taxon>Viridiplantae</taxon>
        <taxon>Streptophyta</taxon>
        <taxon>Embryophyta</taxon>
        <taxon>Tracheophyta</taxon>
        <taxon>Spermatophyta</taxon>
        <taxon>Magnoliopsida</taxon>
        <taxon>eudicotyledons</taxon>
        <taxon>Gunneridae</taxon>
        <taxon>Pentapetalae</taxon>
        <taxon>asterids</taxon>
        <taxon>Ericales</taxon>
        <taxon>Ericaceae</taxon>
        <taxon>Vaccinioideae</taxon>
        <taxon>Vaccinieae</taxon>
        <taxon>Vaccinium</taxon>
    </lineage>
</organism>
<proteinExistence type="predicted"/>
<name>A0ACB7Z6Z4_9ERIC</name>